<dbReference type="SUPFAM" id="SSF47874">
    <property type="entry name" value="Annexin"/>
    <property type="match status" value="1"/>
</dbReference>
<dbReference type="PROSITE" id="PS51897">
    <property type="entry name" value="ANNEXIN_2"/>
    <property type="match status" value="2"/>
</dbReference>
<dbReference type="GO" id="GO:0001786">
    <property type="term" value="F:phosphatidylserine binding"/>
    <property type="evidence" value="ECO:0007669"/>
    <property type="project" value="TreeGrafter"/>
</dbReference>
<organism evidence="4 5">
    <name type="scientific">Trichobilharzia regenti</name>
    <name type="common">Nasal bird schistosome</name>
    <dbReference type="NCBI Taxonomy" id="157069"/>
    <lineage>
        <taxon>Eukaryota</taxon>
        <taxon>Metazoa</taxon>
        <taxon>Spiralia</taxon>
        <taxon>Lophotrochozoa</taxon>
        <taxon>Platyhelminthes</taxon>
        <taxon>Trematoda</taxon>
        <taxon>Digenea</taxon>
        <taxon>Strigeidida</taxon>
        <taxon>Schistosomatoidea</taxon>
        <taxon>Schistosomatidae</taxon>
        <taxon>Trichobilharzia</taxon>
    </lineage>
</organism>
<evidence type="ECO:0000313" key="5">
    <source>
        <dbReference type="WBParaSite" id="TREG1_122090.1"/>
    </source>
</evidence>
<evidence type="ECO:0000313" key="4">
    <source>
        <dbReference type="Proteomes" id="UP000050795"/>
    </source>
</evidence>
<dbReference type="InterPro" id="IPR001464">
    <property type="entry name" value="Annexin"/>
</dbReference>
<reference evidence="5" key="2">
    <citation type="submission" date="2023-11" db="UniProtKB">
        <authorList>
            <consortium name="WormBaseParasite"/>
        </authorList>
    </citation>
    <scope>IDENTIFICATION</scope>
</reference>
<dbReference type="PANTHER" id="PTHR10502:SF102">
    <property type="entry name" value="ANNEXIN B11"/>
    <property type="match status" value="1"/>
</dbReference>
<keyword evidence="3" id="KW-0041">Annexin</keyword>
<dbReference type="Gene3D" id="1.10.220.10">
    <property type="entry name" value="Annexin"/>
    <property type="match status" value="4"/>
</dbReference>
<proteinExistence type="inferred from homology"/>
<evidence type="ECO:0008006" key="6">
    <source>
        <dbReference type="Google" id="ProtNLM"/>
    </source>
</evidence>
<name>A0AA85J0J2_TRIRE</name>
<dbReference type="GO" id="GO:0005544">
    <property type="term" value="F:calcium-dependent phospholipid binding"/>
    <property type="evidence" value="ECO:0007669"/>
    <property type="project" value="InterPro"/>
</dbReference>
<dbReference type="GO" id="GO:0005886">
    <property type="term" value="C:plasma membrane"/>
    <property type="evidence" value="ECO:0007669"/>
    <property type="project" value="TreeGrafter"/>
</dbReference>
<keyword evidence="4" id="KW-1185">Reference proteome</keyword>
<protein>
    <recommendedName>
        <fullName evidence="6">Annexin</fullName>
    </recommendedName>
</protein>
<dbReference type="PANTHER" id="PTHR10502">
    <property type="entry name" value="ANNEXIN"/>
    <property type="match status" value="1"/>
</dbReference>
<dbReference type="WBParaSite" id="TREG1_122090.1">
    <property type="protein sequence ID" value="TREG1_122090.1"/>
    <property type="gene ID" value="TREG1_122090"/>
</dbReference>
<dbReference type="Proteomes" id="UP000050795">
    <property type="component" value="Unassembled WGS sequence"/>
</dbReference>
<dbReference type="AlphaFoldDB" id="A0AA85J0J2"/>
<comment type="similarity">
    <text evidence="1">Belongs to the annexin family.</text>
</comment>
<dbReference type="InterPro" id="IPR018502">
    <property type="entry name" value="Annexin_repeat"/>
</dbReference>
<dbReference type="GO" id="GO:0005509">
    <property type="term" value="F:calcium ion binding"/>
    <property type="evidence" value="ECO:0007669"/>
    <property type="project" value="InterPro"/>
</dbReference>
<dbReference type="PRINTS" id="PR00196">
    <property type="entry name" value="ANNEXIN"/>
</dbReference>
<dbReference type="GO" id="GO:0005634">
    <property type="term" value="C:nucleus"/>
    <property type="evidence" value="ECO:0007669"/>
    <property type="project" value="TreeGrafter"/>
</dbReference>
<dbReference type="Pfam" id="PF00191">
    <property type="entry name" value="Annexin"/>
    <property type="match status" value="3"/>
</dbReference>
<dbReference type="InterPro" id="IPR037104">
    <property type="entry name" value="Annexin_sf"/>
</dbReference>
<dbReference type="GO" id="GO:0012506">
    <property type="term" value="C:vesicle membrane"/>
    <property type="evidence" value="ECO:0007669"/>
    <property type="project" value="TreeGrafter"/>
</dbReference>
<sequence>MHVAIKCNDVDEIVCILARRTNFERQELQRIYSRLFKKPLVDRMSRLKDPDFKTIILNLLKDLPDYFVEELQHAIGSSDKITLMQILINVAEEELTKLVELYKKQAGKELSEDIGTVTQGSFQEILMCLTRNERLPSLITTDGIQEVKRYFVETNLNFSKQEAQRLNTYLSKKPIDKDSVTQSFCEADYFDLDGIDTEYKLLFGESLEDAIKNKTSGNYQRTLLAMLSSGRKRARLIAKWIHDALFSSPVKKKHLTRLLITRSEIDLYTVMIVYQEIYKTSLESDIKRRTEGLYKKTLLTLLGLNKKCPFTPK</sequence>
<accession>A0AA85J0J2</accession>
<reference evidence="4" key="1">
    <citation type="submission" date="2022-06" db="EMBL/GenBank/DDBJ databases">
        <authorList>
            <person name="Berger JAMES D."/>
            <person name="Berger JAMES D."/>
        </authorList>
    </citation>
    <scope>NUCLEOTIDE SEQUENCE [LARGE SCALE GENOMIC DNA]</scope>
</reference>
<evidence type="ECO:0000256" key="1">
    <source>
        <dbReference type="ARBA" id="ARBA00007831"/>
    </source>
</evidence>
<dbReference type="SMART" id="SM00335">
    <property type="entry name" value="ANX"/>
    <property type="match status" value="4"/>
</dbReference>
<evidence type="ECO:0000256" key="2">
    <source>
        <dbReference type="ARBA" id="ARBA00022737"/>
    </source>
</evidence>
<dbReference type="GO" id="GO:0005737">
    <property type="term" value="C:cytoplasm"/>
    <property type="evidence" value="ECO:0007669"/>
    <property type="project" value="TreeGrafter"/>
</dbReference>
<keyword evidence="2" id="KW-0677">Repeat</keyword>
<evidence type="ECO:0000256" key="3">
    <source>
        <dbReference type="ARBA" id="ARBA00023216"/>
    </source>
</evidence>